<sequence length="78" mass="8726">MSKEKDESGAAPKILKHDVYDIREDGHEPGKLTIVERQDGKIYEYATERARSSVEFLDHKLYIAMGAKDQLASSVGDS</sequence>
<feature type="non-terminal residue" evidence="1">
    <location>
        <position position="78"/>
    </location>
</feature>
<protein>
    <submittedName>
        <fullName evidence="1">Uncharacterized protein</fullName>
    </submittedName>
</protein>
<evidence type="ECO:0000313" key="1">
    <source>
        <dbReference type="EMBL" id="CAJ0579841.1"/>
    </source>
</evidence>
<organism evidence="1 2">
    <name type="scientific">Mesorhabditis spiculigera</name>
    <dbReference type="NCBI Taxonomy" id="96644"/>
    <lineage>
        <taxon>Eukaryota</taxon>
        <taxon>Metazoa</taxon>
        <taxon>Ecdysozoa</taxon>
        <taxon>Nematoda</taxon>
        <taxon>Chromadorea</taxon>
        <taxon>Rhabditida</taxon>
        <taxon>Rhabditina</taxon>
        <taxon>Rhabditomorpha</taxon>
        <taxon>Rhabditoidea</taxon>
        <taxon>Rhabditidae</taxon>
        <taxon>Mesorhabditinae</taxon>
        <taxon>Mesorhabditis</taxon>
    </lineage>
</organism>
<accession>A0AA36G8T5</accession>
<dbReference type="Proteomes" id="UP001177023">
    <property type="component" value="Unassembled WGS sequence"/>
</dbReference>
<dbReference type="AlphaFoldDB" id="A0AA36G8T5"/>
<evidence type="ECO:0000313" key="2">
    <source>
        <dbReference type="Proteomes" id="UP001177023"/>
    </source>
</evidence>
<comment type="caution">
    <text evidence="1">The sequence shown here is derived from an EMBL/GenBank/DDBJ whole genome shotgun (WGS) entry which is preliminary data.</text>
</comment>
<name>A0AA36G8T5_9BILA</name>
<reference evidence="1" key="1">
    <citation type="submission" date="2023-06" db="EMBL/GenBank/DDBJ databases">
        <authorList>
            <person name="Delattre M."/>
        </authorList>
    </citation>
    <scope>NUCLEOTIDE SEQUENCE</scope>
    <source>
        <strain evidence="1">AF72</strain>
    </source>
</reference>
<keyword evidence="2" id="KW-1185">Reference proteome</keyword>
<dbReference type="EMBL" id="CATQJA010002657">
    <property type="protein sequence ID" value="CAJ0579841.1"/>
    <property type="molecule type" value="Genomic_DNA"/>
</dbReference>
<proteinExistence type="predicted"/>
<gene>
    <name evidence="1" type="ORF">MSPICULIGERA_LOCUS18046</name>
</gene>